<dbReference type="Proteomes" id="UP001597400">
    <property type="component" value="Unassembled WGS sequence"/>
</dbReference>
<evidence type="ECO:0000256" key="11">
    <source>
        <dbReference type="PROSITE-ProRule" id="PRU01360"/>
    </source>
</evidence>
<keyword evidence="4" id="KW-0410">Iron transport</keyword>
<dbReference type="InterPro" id="IPR012910">
    <property type="entry name" value="Plug_dom"/>
</dbReference>
<evidence type="ECO:0000256" key="13">
    <source>
        <dbReference type="SAM" id="SignalP"/>
    </source>
</evidence>
<name>A0ABW4TW69_9SPHN</name>
<feature type="domain" description="TonB-dependent receptor-like beta-barrel" evidence="14">
    <location>
        <begin position="287"/>
        <end position="765"/>
    </location>
</feature>
<evidence type="ECO:0000313" key="17">
    <source>
        <dbReference type="Proteomes" id="UP001597400"/>
    </source>
</evidence>
<dbReference type="PANTHER" id="PTHR32552:SF81">
    <property type="entry name" value="TONB-DEPENDENT OUTER MEMBRANE RECEPTOR"/>
    <property type="match status" value="1"/>
</dbReference>
<dbReference type="InterPro" id="IPR036942">
    <property type="entry name" value="Beta-barrel_TonB_sf"/>
</dbReference>
<evidence type="ECO:0000259" key="15">
    <source>
        <dbReference type="Pfam" id="PF07715"/>
    </source>
</evidence>
<keyword evidence="13" id="KW-0732">Signal</keyword>
<dbReference type="PROSITE" id="PS52016">
    <property type="entry name" value="TONB_DEPENDENT_REC_3"/>
    <property type="match status" value="1"/>
</dbReference>
<evidence type="ECO:0000256" key="5">
    <source>
        <dbReference type="ARBA" id="ARBA00022692"/>
    </source>
</evidence>
<gene>
    <name evidence="16" type="ORF">ACFSGX_03370</name>
</gene>
<comment type="subcellular location">
    <subcellularLocation>
        <location evidence="1 11">Cell outer membrane</location>
        <topology evidence="1 11">Multi-pass membrane protein</topology>
    </subcellularLocation>
</comment>
<keyword evidence="7" id="KW-0406">Ion transport</keyword>
<dbReference type="InterPro" id="IPR039426">
    <property type="entry name" value="TonB-dep_rcpt-like"/>
</dbReference>
<keyword evidence="5 11" id="KW-0812">Transmembrane</keyword>
<keyword evidence="17" id="KW-1185">Reference proteome</keyword>
<evidence type="ECO:0000256" key="6">
    <source>
        <dbReference type="ARBA" id="ARBA00023004"/>
    </source>
</evidence>
<organism evidence="16 17">
    <name type="scientific">Sphingomonas arantia</name>
    <dbReference type="NCBI Taxonomy" id="1460676"/>
    <lineage>
        <taxon>Bacteria</taxon>
        <taxon>Pseudomonadati</taxon>
        <taxon>Pseudomonadota</taxon>
        <taxon>Alphaproteobacteria</taxon>
        <taxon>Sphingomonadales</taxon>
        <taxon>Sphingomonadaceae</taxon>
        <taxon>Sphingomonas</taxon>
    </lineage>
</organism>
<evidence type="ECO:0000256" key="4">
    <source>
        <dbReference type="ARBA" id="ARBA00022496"/>
    </source>
</evidence>
<evidence type="ECO:0000256" key="9">
    <source>
        <dbReference type="ARBA" id="ARBA00023136"/>
    </source>
</evidence>
<keyword evidence="16" id="KW-0675">Receptor</keyword>
<evidence type="ECO:0000256" key="2">
    <source>
        <dbReference type="ARBA" id="ARBA00022448"/>
    </source>
</evidence>
<dbReference type="EMBL" id="JBHUGS010000001">
    <property type="protein sequence ID" value="MFD1949807.1"/>
    <property type="molecule type" value="Genomic_DNA"/>
</dbReference>
<reference evidence="17" key="1">
    <citation type="journal article" date="2019" name="Int. J. Syst. Evol. Microbiol.">
        <title>The Global Catalogue of Microorganisms (GCM) 10K type strain sequencing project: providing services to taxonomists for standard genome sequencing and annotation.</title>
        <authorList>
            <consortium name="The Broad Institute Genomics Platform"/>
            <consortium name="The Broad Institute Genome Sequencing Center for Infectious Disease"/>
            <person name="Wu L."/>
            <person name="Ma J."/>
        </authorList>
    </citation>
    <scope>NUCLEOTIDE SEQUENCE [LARGE SCALE GENOMIC DNA]</scope>
    <source>
        <strain evidence="17">CGMCC 1.12702</strain>
    </source>
</reference>
<dbReference type="SUPFAM" id="SSF56935">
    <property type="entry name" value="Porins"/>
    <property type="match status" value="1"/>
</dbReference>
<evidence type="ECO:0000256" key="1">
    <source>
        <dbReference type="ARBA" id="ARBA00004571"/>
    </source>
</evidence>
<evidence type="ECO:0000256" key="3">
    <source>
        <dbReference type="ARBA" id="ARBA00022452"/>
    </source>
</evidence>
<evidence type="ECO:0000259" key="14">
    <source>
        <dbReference type="Pfam" id="PF00593"/>
    </source>
</evidence>
<keyword evidence="2 11" id="KW-0813">Transport</keyword>
<evidence type="ECO:0000313" key="16">
    <source>
        <dbReference type="EMBL" id="MFD1949807.1"/>
    </source>
</evidence>
<keyword evidence="6" id="KW-0408">Iron</keyword>
<accession>A0ABW4TW69</accession>
<dbReference type="Pfam" id="PF00593">
    <property type="entry name" value="TonB_dep_Rec_b-barrel"/>
    <property type="match status" value="1"/>
</dbReference>
<comment type="similarity">
    <text evidence="11 12">Belongs to the TonB-dependent receptor family.</text>
</comment>
<dbReference type="PANTHER" id="PTHR32552">
    <property type="entry name" value="FERRICHROME IRON RECEPTOR-RELATED"/>
    <property type="match status" value="1"/>
</dbReference>
<evidence type="ECO:0000256" key="12">
    <source>
        <dbReference type="RuleBase" id="RU003357"/>
    </source>
</evidence>
<comment type="caution">
    <text evidence="16">The sequence shown here is derived from an EMBL/GenBank/DDBJ whole genome shotgun (WGS) entry which is preliminary data.</text>
</comment>
<protein>
    <submittedName>
        <fullName evidence="16">TonB-dependent receptor</fullName>
    </submittedName>
</protein>
<feature type="signal peptide" evidence="13">
    <location>
        <begin position="1"/>
        <end position="22"/>
    </location>
</feature>
<feature type="domain" description="TonB-dependent receptor plug" evidence="15">
    <location>
        <begin position="60"/>
        <end position="166"/>
    </location>
</feature>
<proteinExistence type="inferred from homology"/>
<sequence length="801" mass="86113">MKFRFLAGTALALLAPLHAAQAQDAGSNAQTITNTPSAAEPGEGLADIIVTAQRRSESAQRAGIAIDVVTGSAVTNQGITQPSDLNRIVPSLNVQDAGGANKTFFLRGVGNFTVNGYSDPAIAVNYDGVYLGRPTSTSGLFYDLERLEVLKGPQGTLYGRNATAGAINILPAKPKLGENSGFFTGSYGNYDAIVAQGALNLALGKDAALRVSGTVTDRSGYLSDGTSDEKTQAARAQLLVQVSPDLRVRIGADYSHTGGKGVGSSYEGSYALNRGTGQYSFVPSGLDRSVGIFDPAAQAYRQTLFLGVAGRNAAPLEDDVYQNNDFYGVNGEMTLDVGGGTLTVIPAYRHAKLDYVFAAPSFYGYIREKDDQFSLEARFAGERIGIFDYILGAFYYDESVKGDYTFAQQALNSYQTFDSSTKSTALFARLTANITDRARLIGGVRYTRDNKDFTGQADVLVVVCTARNAFGAPNCPNVPLLPLTATMDQLQAPFIVPPAGQARPIGATGAILSRVLTVVDTGLNNNEVTWRAAAEFDVSSRSLLYASVERGYRSGGFSVAAGYESYAPEFITAYTIGSKNRLFDNKLQLNLEAFWWKYKNQQIGRIGIDANGNQGQFSQNIGQSSIKGAEADIQFLPLPDTLFSANIQYLDTKYDSFIFTQPVGTSPPLTGCGTTLTGAVYTIDCSGFPAFNAPKWTISMGAQQTVRFGDFKLVGGVDTQYRSSRYVQVEFLPQELVGETWTTNAQLGIGPDDDRWQLTAFVRNIEDRRIVLNTPIYGLGSALTATTSAPRTYGLRVNTKF</sequence>
<keyword evidence="3 11" id="KW-1134">Transmembrane beta strand</keyword>
<feature type="chain" id="PRO_5045615564" evidence="13">
    <location>
        <begin position="23"/>
        <end position="801"/>
    </location>
</feature>
<dbReference type="Pfam" id="PF07715">
    <property type="entry name" value="Plug"/>
    <property type="match status" value="1"/>
</dbReference>
<evidence type="ECO:0000256" key="8">
    <source>
        <dbReference type="ARBA" id="ARBA00023077"/>
    </source>
</evidence>
<dbReference type="InterPro" id="IPR000531">
    <property type="entry name" value="Beta-barrel_TonB"/>
</dbReference>
<dbReference type="RefSeq" id="WP_380927468.1">
    <property type="nucleotide sequence ID" value="NZ_JBHUGS010000001.1"/>
</dbReference>
<evidence type="ECO:0000256" key="10">
    <source>
        <dbReference type="ARBA" id="ARBA00023237"/>
    </source>
</evidence>
<evidence type="ECO:0000256" key="7">
    <source>
        <dbReference type="ARBA" id="ARBA00023065"/>
    </source>
</evidence>
<dbReference type="Gene3D" id="2.40.170.20">
    <property type="entry name" value="TonB-dependent receptor, beta-barrel domain"/>
    <property type="match status" value="1"/>
</dbReference>
<keyword evidence="8 12" id="KW-0798">TonB box</keyword>
<keyword evidence="9 11" id="KW-0472">Membrane</keyword>
<keyword evidence="10 11" id="KW-0998">Cell outer membrane</keyword>